<dbReference type="AlphaFoldDB" id="X1CY75"/>
<organism evidence="1">
    <name type="scientific">marine sediment metagenome</name>
    <dbReference type="NCBI Taxonomy" id="412755"/>
    <lineage>
        <taxon>unclassified sequences</taxon>
        <taxon>metagenomes</taxon>
        <taxon>ecological metagenomes</taxon>
    </lineage>
</organism>
<name>X1CY75_9ZZZZ</name>
<proteinExistence type="predicted"/>
<accession>X1CY75</accession>
<feature type="non-terminal residue" evidence="1">
    <location>
        <position position="284"/>
    </location>
</feature>
<sequence length="284" mass="30607">NQINPAIAVDSTDKVYVVWEDDQNSDKDIYIASSTNSFSTQVTTRITSAIYDQTTPDIAVDSYDTVYVVWADARSWNGKGNPMYDFYGAASNNSWTNTLIVTEDDQQSSPKISTEADGTVLHFVWLDDTPGDDDVYYATSNGLPLPGNPLTGSSIIDEAGADQLSPVIATTGSTGNGLEVFVCWRDERNAEAELYAVETTANGTNIYVGNDFTTDDQSQPAIGIDQYDHPYLVWINGRTDICYAGSTYTDPDALASENVSMSLGATVGTEPASISSIDDVSAEV</sequence>
<dbReference type="EMBL" id="BART01024131">
    <property type="protein sequence ID" value="GAH00960.1"/>
    <property type="molecule type" value="Genomic_DNA"/>
</dbReference>
<feature type="non-terminal residue" evidence="1">
    <location>
        <position position="1"/>
    </location>
</feature>
<comment type="caution">
    <text evidence="1">The sequence shown here is derived from an EMBL/GenBank/DDBJ whole genome shotgun (WGS) entry which is preliminary data.</text>
</comment>
<protein>
    <submittedName>
        <fullName evidence="1">Uncharacterized protein</fullName>
    </submittedName>
</protein>
<evidence type="ECO:0000313" key="1">
    <source>
        <dbReference type="EMBL" id="GAH00960.1"/>
    </source>
</evidence>
<gene>
    <name evidence="1" type="ORF">S01H4_43696</name>
</gene>
<reference evidence="1" key="1">
    <citation type="journal article" date="2014" name="Front. Microbiol.">
        <title>High frequency of phylogenetically diverse reductive dehalogenase-homologous genes in deep subseafloor sedimentary metagenomes.</title>
        <authorList>
            <person name="Kawai M."/>
            <person name="Futagami T."/>
            <person name="Toyoda A."/>
            <person name="Takaki Y."/>
            <person name="Nishi S."/>
            <person name="Hori S."/>
            <person name="Arai W."/>
            <person name="Tsubouchi T."/>
            <person name="Morono Y."/>
            <person name="Uchiyama I."/>
            <person name="Ito T."/>
            <person name="Fujiyama A."/>
            <person name="Inagaki F."/>
            <person name="Takami H."/>
        </authorList>
    </citation>
    <scope>NUCLEOTIDE SEQUENCE</scope>
    <source>
        <strain evidence="1">Expedition CK06-06</strain>
    </source>
</reference>